<feature type="region of interest" description="Disordered" evidence="5">
    <location>
        <begin position="1"/>
        <end position="76"/>
    </location>
</feature>
<keyword evidence="2" id="KW-0805">Transcription regulation</keyword>
<dbReference type="Pfam" id="PF03126">
    <property type="entry name" value="Plus-3"/>
    <property type="match status" value="1"/>
</dbReference>
<dbReference type="SUPFAM" id="SSF159042">
    <property type="entry name" value="Plus3-like"/>
    <property type="match status" value="1"/>
</dbReference>
<dbReference type="EMBL" id="JH930471">
    <property type="protein sequence ID" value="EKM57104.1"/>
    <property type="molecule type" value="Genomic_DNA"/>
</dbReference>
<dbReference type="PANTHER" id="PTHR13115">
    <property type="entry name" value="RNA POLYMERASE-ASSOCIATED PROTEIN RTF1 HOMOLOG"/>
    <property type="match status" value="1"/>
</dbReference>
<keyword evidence="4" id="KW-0539">Nucleus</keyword>
<dbReference type="PROSITE" id="PS51360">
    <property type="entry name" value="PLUS3"/>
    <property type="match status" value="1"/>
</dbReference>
<feature type="compositionally biased region" description="Basic and acidic residues" evidence="5">
    <location>
        <begin position="184"/>
        <end position="203"/>
    </location>
</feature>
<dbReference type="GO" id="GO:0016593">
    <property type="term" value="C:Cdc73/Paf1 complex"/>
    <property type="evidence" value="ECO:0007669"/>
    <property type="project" value="TreeGrafter"/>
</dbReference>
<evidence type="ECO:0000259" key="6">
    <source>
        <dbReference type="PROSITE" id="PS51360"/>
    </source>
</evidence>
<evidence type="ECO:0000256" key="2">
    <source>
        <dbReference type="ARBA" id="ARBA00023015"/>
    </source>
</evidence>
<keyword evidence="3" id="KW-0804">Transcription</keyword>
<accession>K5WDJ4</accession>
<dbReference type="GeneID" id="18916115"/>
<dbReference type="Gene3D" id="3.90.70.200">
    <property type="entry name" value="Plus-3 domain"/>
    <property type="match status" value="1"/>
</dbReference>
<gene>
    <name evidence="7" type="ORF">PHACADRAFT_254665</name>
</gene>
<dbReference type="KEGG" id="pco:PHACADRAFT_254665"/>
<proteinExistence type="predicted"/>
<dbReference type="InterPro" id="IPR004343">
    <property type="entry name" value="Plus-3_dom"/>
</dbReference>
<feature type="compositionally biased region" description="Basic and acidic residues" evidence="5">
    <location>
        <begin position="133"/>
        <end position="167"/>
    </location>
</feature>
<name>K5WDJ4_PHACS</name>
<dbReference type="GO" id="GO:1990269">
    <property type="term" value="F:RNA polymerase II C-terminal domain phosphoserine binding"/>
    <property type="evidence" value="ECO:0007669"/>
    <property type="project" value="TreeGrafter"/>
</dbReference>
<dbReference type="STRING" id="650164.K5WDJ4"/>
<feature type="region of interest" description="Disordered" evidence="5">
    <location>
        <begin position="427"/>
        <end position="522"/>
    </location>
</feature>
<keyword evidence="8" id="KW-1185">Reference proteome</keyword>
<feature type="compositionally biased region" description="Basic and acidic residues" evidence="5">
    <location>
        <begin position="67"/>
        <end position="76"/>
    </location>
</feature>
<feature type="compositionally biased region" description="Acidic residues" evidence="5">
    <location>
        <begin position="174"/>
        <end position="183"/>
    </location>
</feature>
<feature type="compositionally biased region" description="Basic and acidic residues" evidence="5">
    <location>
        <begin position="427"/>
        <end position="442"/>
    </location>
</feature>
<feature type="compositionally biased region" description="Basic and acidic residues" evidence="5">
    <location>
        <begin position="97"/>
        <end position="115"/>
    </location>
</feature>
<feature type="compositionally biased region" description="Acidic residues" evidence="5">
    <location>
        <begin position="1"/>
        <end position="13"/>
    </location>
</feature>
<dbReference type="HOGENOM" id="CLU_036626_0_0_1"/>
<organism evidence="7 8">
    <name type="scientific">Phanerochaete carnosa (strain HHB-10118-sp)</name>
    <name type="common">White-rot fungus</name>
    <name type="synonym">Peniophora carnosa</name>
    <dbReference type="NCBI Taxonomy" id="650164"/>
    <lineage>
        <taxon>Eukaryota</taxon>
        <taxon>Fungi</taxon>
        <taxon>Dikarya</taxon>
        <taxon>Basidiomycota</taxon>
        <taxon>Agaricomycotina</taxon>
        <taxon>Agaricomycetes</taxon>
        <taxon>Polyporales</taxon>
        <taxon>Phanerochaetaceae</taxon>
        <taxon>Phanerochaete</taxon>
    </lineage>
</organism>
<feature type="compositionally biased region" description="Basic and acidic residues" evidence="5">
    <location>
        <begin position="37"/>
        <end position="58"/>
    </location>
</feature>
<feature type="compositionally biased region" description="Acidic residues" evidence="5">
    <location>
        <begin position="511"/>
        <end position="522"/>
    </location>
</feature>
<feature type="region of interest" description="Disordered" evidence="5">
    <location>
        <begin position="97"/>
        <end position="203"/>
    </location>
</feature>
<protein>
    <recommendedName>
        <fullName evidence="6">Plus3 domain-containing protein</fullName>
    </recommendedName>
</protein>
<dbReference type="PANTHER" id="PTHR13115:SF8">
    <property type="entry name" value="RNA POLYMERASE-ASSOCIATED PROTEIN RTF1 HOMOLOG"/>
    <property type="match status" value="1"/>
</dbReference>
<dbReference type="RefSeq" id="XP_007394929.1">
    <property type="nucleotide sequence ID" value="XM_007394867.1"/>
</dbReference>
<dbReference type="SMART" id="SM00719">
    <property type="entry name" value="Plus3"/>
    <property type="match status" value="1"/>
</dbReference>
<evidence type="ECO:0000256" key="1">
    <source>
        <dbReference type="ARBA" id="ARBA00004123"/>
    </source>
</evidence>
<dbReference type="AlphaFoldDB" id="K5WDJ4"/>
<dbReference type="Proteomes" id="UP000008370">
    <property type="component" value="Unassembled WGS sequence"/>
</dbReference>
<sequence length="522" mass="59199">MSDSEGDFSDELLELAGATEKKRRKRQADKSMKRRRADAVHSDSESDHAHPASDKDDNSNPYPLEGKYIDDTDRSRLMEMTEIEREDILAQRQEEIQRIQDKRNLDAMLRDRTGTGEDSVSKAAKRQHAQRGATREKSRKLDELKAKRKAKDEKKRTRTDSPRRDRSSSPMDMETSDDEEEDGQIDKYDIYDDKERRSSNRAKADDAPAILAELMSIFLTRDQIAKNYYAPWFEDLVKGAWVRYCIGYEDGHSIYRACEIVEVAPKLVTPYKINEQPANQELILRHGVSEKSFPMNMISNSNVTDKEWNRVVRVCEAENVKLPTQHEVNKKFLQIKKLTSQALTEADISVMITRKTQMNKKQNAAQITLEKSRLNQARTLALRRNDLVEVADIDAKLIALTGETTARPRSSQADELARLNERNRKANIEAARKADMLESERKRRERKLAHAHGAATPDRVRMLKNGDSRPGTPGVPISKTEASTPAPRSESPAGSSSTKPGDTGVSFETSVLDDVDIDLGDF</sequence>
<dbReference type="OrthoDB" id="166375at2759"/>
<dbReference type="GO" id="GO:0003677">
    <property type="term" value="F:DNA binding"/>
    <property type="evidence" value="ECO:0007669"/>
    <property type="project" value="InterPro"/>
</dbReference>
<evidence type="ECO:0000256" key="4">
    <source>
        <dbReference type="ARBA" id="ARBA00023242"/>
    </source>
</evidence>
<evidence type="ECO:0000313" key="8">
    <source>
        <dbReference type="Proteomes" id="UP000008370"/>
    </source>
</evidence>
<dbReference type="InterPro" id="IPR036128">
    <property type="entry name" value="Plus3-like_sf"/>
</dbReference>
<evidence type="ECO:0000256" key="3">
    <source>
        <dbReference type="ARBA" id="ARBA00023163"/>
    </source>
</evidence>
<evidence type="ECO:0000313" key="7">
    <source>
        <dbReference type="EMBL" id="EKM57104.1"/>
    </source>
</evidence>
<evidence type="ECO:0000256" key="5">
    <source>
        <dbReference type="SAM" id="MobiDB-lite"/>
    </source>
</evidence>
<dbReference type="InParanoid" id="K5WDJ4"/>
<reference evidence="7 8" key="1">
    <citation type="journal article" date="2012" name="BMC Genomics">
        <title>Comparative genomics of the white-rot fungi, Phanerochaete carnosa and P. chrysosporium, to elucidate the genetic basis of the distinct wood types they colonize.</title>
        <authorList>
            <person name="Suzuki H."/>
            <person name="MacDonald J."/>
            <person name="Syed K."/>
            <person name="Salamov A."/>
            <person name="Hori C."/>
            <person name="Aerts A."/>
            <person name="Henrissat B."/>
            <person name="Wiebenga A."/>
            <person name="vanKuyk P.A."/>
            <person name="Barry K."/>
            <person name="Lindquist E."/>
            <person name="LaButti K."/>
            <person name="Lapidus A."/>
            <person name="Lucas S."/>
            <person name="Coutinho P."/>
            <person name="Gong Y."/>
            <person name="Samejima M."/>
            <person name="Mahadevan R."/>
            <person name="Abou-Zaid M."/>
            <person name="de Vries R.P."/>
            <person name="Igarashi K."/>
            <person name="Yadav J.S."/>
            <person name="Grigoriev I.V."/>
            <person name="Master E.R."/>
        </authorList>
    </citation>
    <scope>NUCLEOTIDE SEQUENCE [LARGE SCALE GENOMIC DNA]</scope>
    <source>
        <strain evidence="7 8">HHB-10118-sp</strain>
    </source>
</reference>
<comment type="subcellular location">
    <subcellularLocation>
        <location evidence="1">Nucleus</location>
    </subcellularLocation>
</comment>
<feature type="domain" description="Plus3" evidence="6">
    <location>
        <begin position="208"/>
        <end position="340"/>
    </location>
</feature>
<feature type="compositionally biased region" description="Basic and acidic residues" evidence="5">
    <location>
        <begin position="458"/>
        <end position="467"/>
    </location>
</feature>
<dbReference type="FunCoup" id="K5WDJ4">
    <property type="interactions" value="646"/>
</dbReference>
<feature type="compositionally biased region" description="Basic residues" evidence="5">
    <location>
        <begin position="21"/>
        <end position="36"/>
    </location>
</feature>